<proteinExistence type="predicted"/>
<name>A0A6C0C1G0_9ZZZZ</name>
<dbReference type="EMBL" id="MN739312">
    <property type="protein sequence ID" value="QHS98220.1"/>
    <property type="molecule type" value="Genomic_DNA"/>
</dbReference>
<dbReference type="InterPro" id="IPR059101">
    <property type="entry name" value="NFACT-R_2"/>
</dbReference>
<evidence type="ECO:0000259" key="1">
    <source>
        <dbReference type="Pfam" id="PF18297"/>
    </source>
</evidence>
<dbReference type="AlphaFoldDB" id="A0A6C0C1G0"/>
<feature type="domain" description="NFACT protein RNA binding" evidence="1">
    <location>
        <begin position="10"/>
        <end position="80"/>
    </location>
</feature>
<reference evidence="2" key="1">
    <citation type="journal article" date="2020" name="Nature">
        <title>Giant virus diversity and host interactions through global metagenomics.</title>
        <authorList>
            <person name="Schulz F."/>
            <person name="Roux S."/>
            <person name="Paez-Espino D."/>
            <person name="Jungbluth S."/>
            <person name="Walsh D.A."/>
            <person name="Denef V.J."/>
            <person name="McMahon K.D."/>
            <person name="Konstantinidis K.T."/>
            <person name="Eloe-Fadrosh E.A."/>
            <person name="Kyrpides N.C."/>
            <person name="Woyke T."/>
        </authorList>
    </citation>
    <scope>NUCLEOTIDE SEQUENCE</scope>
    <source>
        <strain evidence="2">GVMAG-M-3300020182-84</strain>
    </source>
</reference>
<protein>
    <recommendedName>
        <fullName evidence="1">NFACT protein RNA binding domain-containing protein</fullName>
    </recommendedName>
</protein>
<organism evidence="2">
    <name type="scientific">viral metagenome</name>
    <dbReference type="NCBI Taxonomy" id="1070528"/>
    <lineage>
        <taxon>unclassified sequences</taxon>
        <taxon>metagenomes</taxon>
        <taxon>organismal metagenomes</taxon>
    </lineage>
</organism>
<dbReference type="Pfam" id="PF18297">
    <property type="entry name" value="NFACT-R_2"/>
    <property type="match status" value="1"/>
</dbReference>
<sequence length="111" mass="12832">MVFRTHTETFENIKFIVGRNSYSNWKMLDDSDDDDIWIHLQNEPSPYVILENTSEITDKHLEYGAKLCKRFSKNKTNKATVCIVPVQYVCKGKTIGQANLLGKPIIKTYTM</sequence>
<evidence type="ECO:0000313" key="2">
    <source>
        <dbReference type="EMBL" id="QHS98220.1"/>
    </source>
</evidence>
<accession>A0A6C0C1G0</accession>